<dbReference type="EMBL" id="PYWW01000003">
    <property type="protein sequence ID" value="PTC33131.1"/>
    <property type="molecule type" value="Genomic_DNA"/>
</dbReference>
<dbReference type="OrthoDB" id="7003488at2"/>
<comment type="caution">
    <text evidence="2">The sequence shown here is derived from an EMBL/GenBank/DDBJ whole genome shotgun (WGS) entry which is preliminary data.</text>
</comment>
<dbReference type="EMBL" id="MAUE01000032">
    <property type="protein sequence ID" value="OCW23431.1"/>
    <property type="molecule type" value="Genomic_DNA"/>
</dbReference>
<reference evidence="2 4" key="2">
    <citation type="submission" date="2018-03" db="EMBL/GenBank/DDBJ databases">
        <title>Diversity of bacteria associated with corn roots inoculated with woodland soils in Canada, and Description of Pseudomonas aylmerense sp. nov.</title>
        <authorList>
            <person name="Tambong J.T."/>
            <person name="Xu R."/>
            <person name="Tchagang C."/>
        </authorList>
    </citation>
    <scope>NUCLEOTIDE SEQUENCE [LARGE SCALE GENOMIC DNA]</scope>
    <source>
        <strain evidence="2 4">S1E44</strain>
    </source>
</reference>
<dbReference type="Proteomes" id="UP000095081">
    <property type="component" value="Unassembled WGS sequence"/>
</dbReference>
<evidence type="ECO:0000313" key="4">
    <source>
        <dbReference type="Proteomes" id="UP000240571"/>
    </source>
</evidence>
<gene>
    <name evidence="1" type="ORF">BBG20_21380</name>
    <name evidence="2" type="ORF">C9382_00690</name>
</gene>
<accession>A0A2T4GBP5</accession>
<evidence type="ECO:0000313" key="3">
    <source>
        <dbReference type="Proteomes" id="UP000095081"/>
    </source>
</evidence>
<dbReference type="Proteomes" id="UP000240571">
    <property type="component" value="Unassembled WGS sequence"/>
</dbReference>
<organism evidence="2 4">
    <name type="scientific">Pseudomonas aylmerensis</name>
    <dbReference type="NCBI Taxonomy" id="1869229"/>
    <lineage>
        <taxon>Bacteria</taxon>
        <taxon>Pseudomonadati</taxon>
        <taxon>Pseudomonadota</taxon>
        <taxon>Gammaproteobacteria</taxon>
        <taxon>Pseudomonadales</taxon>
        <taxon>Pseudomonadaceae</taxon>
        <taxon>Pseudomonas</taxon>
    </lineage>
</organism>
<evidence type="ECO:0000313" key="2">
    <source>
        <dbReference type="EMBL" id="PTC33131.1"/>
    </source>
</evidence>
<proteinExistence type="predicted"/>
<sequence length="1526" mass="168892">MSATHSPRRPHIEQIISLFSQPPTLREVALKQLQATLNQRFPSLNLRAEGVSIGTPVQADQYHYSPLADEVLVCLAGAEPLRYVEDYHQVFLHQREIHVRGGPPLADVEQVINQLGPSLLDAWLEQLQDWWRGTVPVNTTRWAYLSDDCLALLYDSPKPPGMNAQQFSDAFPRAAMHASRPDHQWSLHDATLPVHTVYVRPRGTTQPAQMLPLLILGTWLFSPATGLHLLERVDDIDTRIPDYLNARLAGQALEWFVQAPWGDPFDALAASYAECQRADTLAIDRTVPRTPAQFQAMLDYITDPSRWFESVLTPFQLRVQDQLPLWLIHASAADSLAYAGALQAMVVAGGQGFLDGIAPIRTFAAEALKGCLRKERRAHGIEPDDIELTYHIVTAAMTPGGFATGEVHPLTLTLTDLALENLGGFPHLPSAIKLKGAAAPDWMTATLLTGCVTEVDIGQAYPALLRQRLVDDPAERLRRETLFTQQLRAQLPLLALQMKLQGENGLTDAGYRLVQAALLQQPEAALWPLAFKASPTSAPDTVLNLYVIGPRHSEDGPHLLYQPLFSPSLREFASAQALFDVIGAPGPLQDTVLAWLPPRRQAVYANGGFQEPHVQHFLAGDEFTVPDRPAPVRLSKQLLDADPLPGVFASTAQALVSLAERESVSNAEQRWMTFKEGGWLLFNSLLPFLRGPVALVGWMLQVMDSVHQDVPAISTTDPAAQAKGVMDLLTNLVLILAHRASPHEVPASLDLQHPAFEPTPRPAPTTLVRGPLEVPLRAAGGWSNARDTLAPAMQARLERLSLKAFARPWPARLPGAQVGGRLDGVLFNAAAQPPQWQVLVRGHVYRARVTDNSVRVISADGRENGPWLKLLDTGGWEVDLRLRLLGGQPDYPRVGVDSESRRQQLEQEYRQYGVRRETANRAMVVAYTLKTSDAASVTAQQRATAASRYTQELQNKLDASLLELQCLKDLQALKPRAGYERELSTSLEGVILGLQQLLVEARSTTLAINTRLEPLLDRVQSLSEEEAALDINLQAHQTLIDGLRQLADSNENAIRWRTQEFAFLKELERVPKFGQDKARALQLGLPTSPSVLELQSLQVTALWAVALNTEGPRLDEDFFQGLDDTIQRARWASGSQAQLEELAPHSTELRIELLESFNRVYAQTDDRIEFWRAMAPDKFHLVYLDKLQQLFSQLHAEADRELSTALAPATPATPAPRTQLTPRAPRKNIIRTRNQELYVAQLKITTGEEPAEVAEVVDAQNTVIASFTHAADGVWEQVKKPAATRAGSMSGLNSLIEQGQALRAEVEKAIGEVLRMARTANEPQSLQDILEQRADKLRQCAETLHRHLQYSEPARLAATQRARARTEVDALRAAASRLSEQGLRARLSAIKARLPTQSGVDVLVSHHEASIFRQGGRVAVAGSPNDWLQTYVVIDVHTREAFCYAHFHYERQTSPDDHFNAAHLKTSAQHRMGKQTQAQAQAQAFASIQAGQGGRVSLSLDIHRGEINRRMARKLFFDAPLWTPGG</sequence>
<dbReference type="RefSeq" id="WP_065906843.1">
    <property type="nucleotide sequence ID" value="NZ_MAUE01000032.1"/>
</dbReference>
<keyword evidence="3" id="KW-1185">Reference proteome</keyword>
<reference evidence="1 3" key="1">
    <citation type="submission" date="2016-06" db="EMBL/GenBank/DDBJ databases">
        <title>Draft genome sequence of Pseudomonas sp. S1E40, a novel strain antagonistic activity to fungal plant pathogen.</title>
        <authorList>
            <person name="Tambong J.T."/>
            <person name="Tchagang C."/>
            <person name="Xu R."/>
        </authorList>
    </citation>
    <scope>NUCLEOTIDE SEQUENCE [LARGE SCALE GENOMIC DNA]</scope>
    <source>
        <strain evidence="1 3">S1E40</strain>
    </source>
</reference>
<name>A0A2T4GBP5_9PSED</name>
<evidence type="ECO:0000313" key="1">
    <source>
        <dbReference type="EMBL" id="OCW23431.1"/>
    </source>
</evidence>
<protein>
    <submittedName>
        <fullName evidence="2">Uncharacterized protein</fullName>
    </submittedName>
</protein>